<dbReference type="Gramene" id="AET6Gv20763000.1">
    <property type="protein sequence ID" value="AET6Gv20763000.1"/>
    <property type="gene ID" value="AET6Gv20763000"/>
</dbReference>
<keyword evidence="3" id="KW-1185">Reference proteome</keyword>
<evidence type="ECO:0000259" key="1">
    <source>
        <dbReference type="Pfam" id="PF20241"/>
    </source>
</evidence>
<evidence type="ECO:0000313" key="2">
    <source>
        <dbReference type="EnsemblPlants" id="AET6Gv20763000.1"/>
    </source>
</evidence>
<accession>A0A453PKK8</accession>
<dbReference type="InterPro" id="IPR046533">
    <property type="entry name" value="DUF6598"/>
</dbReference>
<name>A0A453PKK8_AEGTS</name>
<dbReference type="PANTHER" id="PTHR33065:SF193">
    <property type="entry name" value="DUF6598 DOMAIN-CONTAINING PROTEIN"/>
    <property type="match status" value="1"/>
</dbReference>
<dbReference type="PANTHER" id="PTHR33065">
    <property type="entry name" value="OS07G0486400 PROTEIN"/>
    <property type="match status" value="1"/>
</dbReference>
<reference evidence="3" key="2">
    <citation type="journal article" date="2017" name="Nat. Plants">
        <title>The Aegilops tauschii genome reveals multiple impacts of transposons.</title>
        <authorList>
            <person name="Zhao G."/>
            <person name="Zou C."/>
            <person name="Li K."/>
            <person name="Wang K."/>
            <person name="Li T."/>
            <person name="Gao L."/>
            <person name="Zhang X."/>
            <person name="Wang H."/>
            <person name="Yang Z."/>
            <person name="Liu X."/>
            <person name="Jiang W."/>
            <person name="Mao L."/>
            <person name="Kong X."/>
            <person name="Jiao Y."/>
            <person name="Jia J."/>
        </authorList>
    </citation>
    <scope>NUCLEOTIDE SEQUENCE [LARGE SCALE GENOMIC DNA]</scope>
    <source>
        <strain evidence="3">cv. AL8/78</strain>
    </source>
</reference>
<dbReference type="STRING" id="200361.A0A453PKK8"/>
<reference evidence="2" key="5">
    <citation type="journal article" date="2021" name="G3 (Bethesda)">
        <title>Aegilops tauschii genome assembly Aet v5.0 features greater sequence contiguity and improved annotation.</title>
        <authorList>
            <person name="Wang L."/>
            <person name="Zhu T."/>
            <person name="Rodriguez J.C."/>
            <person name="Deal K.R."/>
            <person name="Dubcovsky J."/>
            <person name="McGuire P.E."/>
            <person name="Lux T."/>
            <person name="Spannagl M."/>
            <person name="Mayer K.F.X."/>
            <person name="Baldrich P."/>
            <person name="Meyers B.C."/>
            <person name="Huo N."/>
            <person name="Gu Y.Q."/>
            <person name="Zhou H."/>
            <person name="Devos K.M."/>
            <person name="Bennetzen J.L."/>
            <person name="Unver T."/>
            <person name="Budak H."/>
            <person name="Gulick P.J."/>
            <person name="Galiba G."/>
            <person name="Kalapos B."/>
            <person name="Nelson D.R."/>
            <person name="Li P."/>
            <person name="You F.M."/>
            <person name="Luo M.C."/>
            <person name="Dvorak J."/>
        </authorList>
    </citation>
    <scope>NUCLEOTIDE SEQUENCE [LARGE SCALE GENOMIC DNA]</scope>
    <source>
        <strain evidence="2">cv. AL8/78</strain>
    </source>
</reference>
<protein>
    <recommendedName>
        <fullName evidence="1">DUF6598 domain-containing protein</fullName>
    </recommendedName>
</protein>
<sequence length="437" mass="49753">HSPLLTSTPGANSRRPVSSIFRTTEAAEMRSLSRSILRLCQRISVSKIGSAMSLRWLPALARRDARLIPSTSAHPLYRLSRLACTPWSLENKMHSFVPFICGTPKCVPTAKIRNKATTTKCTDTAKIRKNVTSSNPMVVDDAWVPFILPNSSHRDGAIYRNVILKEDWFDIDFMNRNETRLEPMMFRKPTEECLLYEENCKHFPQHMLQFFSLTLAECSSNNGLIQLYGYIAARDGRDRMLNYVLNHSRDDPVIVQQRSLIQMTGPKRGIEMYSPVFIEFDLRVKNGGQEEDDLQLIDGAIACYDQKPWRPIKHRINGKCGTVDISLAYVEHAVEATIEVVVSEVHSGFSLSLSSLIYIMENYEEIPLFHGTIDQSRGLRRFVVAVTSGTVMKLKFRFGSNNVERCCSFKAKLHGCVRRQIKHELASITVKVYWSTI</sequence>
<proteinExistence type="predicted"/>
<reference evidence="2" key="4">
    <citation type="submission" date="2019-03" db="UniProtKB">
        <authorList>
            <consortium name="EnsemblPlants"/>
        </authorList>
    </citation>
    <scope>IDENTIFICATION</scope>
</reference>
<feature type="domain" description="DUF6598" evidence="1">
    <location>
        <begin position="207"/>
        <end position="432"/>
    </location>
</feature>
<dbReference type="EnsemblPlants" id="AET6Gv20763000.1">
    <property type="protein sequence ID" value="AET6Gv20763000.1"/>
    <property type="gene ID" value="AET6Gv20763000"/>
</dbReference>
<dbReference type="Proteomes" id="UP000015105">
    <property type="component" value="Chromosome 6D"/>
</dbReference>
<organism evidence="2 3">
    <name type="scientific">Aegilops tauschii subsp. strangulata</name>
    <name type="common">Goatgrass</name>
    <dbReference type="NCBI Taxonomy" id="200361"/>
    <lineage>
        <taxon>Eukaryota</taxon>
        <taxon>Viridiplantae</taxon>
        <taxon>Streptophyta</taxon>
        <taxon>Embryophyta</taxon>
        <taxon>Tracheophyta</taxon>
        <taxon>Spermatophyta</taxon>
        <taxon>Magnoliopsida</taxon>
        <taxon>Liliopsida</taxon>
        <taxon>Poales</taxon>
        <taxon>Poaceae</taxon>
        <taxon>BOP clade</taxon>
        <taxon>Pooideae</taxon>
        <taxon>Triticodae</taxon>
        <taxon>Triticeae</taxon>
        <taxon>Triticinae</taxon>
        <taxon>Aegilops</taxon>
    </lineage>
</organism>
<evidence type="ECO:0000313" key="3">
    <source>
        <dbReference type="Proteomes" id="UP000015105"/>
    </source>
</evidence>
<reference evidence="3" key="1">
    <citation type="journal article" date="2014" name="Science">
        <title>Ancient hybridizations among the ancestral genomes of bread wheat.</title>
        <authorList>
            <consortium name="International Wheat Genome Sequencing Consortium,"/>
            <person name="Marcussen T."/>
            <person name="Sandve S.R."/>
            <person name="Heier L."/>
            <person name="Spannagl M."/>
            <person name="Pfeifer M."/>
            <person name="Jakobsen K.S."/>
            <person name="Wulff B.B."/>
            <person name="Steuernagel B."/>
            <person name="Mayer K.F."/>
            <person name="Olsen O.A."/>
        </authorList>
    </citation>
    <scope>NUCLEOTIDE SEQUENCE [LARGE SCALE GENOMIC DNA]</scope>
    <source>
        <strain evidence="3">cv. AL8/78</strain>
    </source>
</reference>
<reference evidence="2" key="3">
    <citation type="journal article" date="2017" name="Nature">
        <title>Genome sequence of the progenitor of the wheat D genome Aegilops tauschii.</title>
        <authorList>
            <person name="Luo M.C."/>
            <person name="Gu Y.Q."/>
            <person name="Puiu D."/>
            <person name="Wang H."/>
            <person name="Twardziok S.O."/>
            <person name="Deal K.R."/>
            <person name="Huo N."/>
            <person name="Zhu T."/>
            <person name="Wang L."/>
            <person name="Wang Y."/>
            <person name="McGuire P.E."/>
            <person name="Liu S."/>
            <person name="Long H."/>
            <person name="Ramasamy R.K."/>
            <person name="Rodriguez J.C."/>
            <person name="Van S.L."/>
            <person name="Yuan L."/>
            <person name="Wang Z."/>
            <person name="Xia Z."/>
            <person name="Xiao L."/>
            <person name="Anderson O.D."/>
            <person name="Ouyang S."/>
            <person name="Liang Y."/>
            <person name="Zimin A.V."/>
            <person name="Pertea G."/>
            <person name="Qi P."/>
            <person name="Bennetzen J.L."/>
            <person name="Dai X."/>
            <person name="Dawson M.W."/>
            <person name="Muller H.G."/>
            <person name="Kugler K."/>
            <person name="Rivarola-Duarte L."/>
            <person name="Spannagl M."/>
            <person name="Mayer K.F.X."/>
            <person name="Lu F.H."/>
            <person name="Bevan M.W."/>
            <person name="Leroy P."/>
            <person name="Li P."/>
            <person name="You F.M."/>
            <person name="Sun Q."/>
            <person name="Liu Z."/>
            <person name="Lyons E."/>
            <person name="Wicker T."/>
            <person name="Salzberg S.L."/>
            <person name="Devos K.M."/>
            <person name="Dvorak J."/>
        </authorList>
    </citation>
    <scope>NUCLEOTIDE SEQUENCE [LARGE SCALE GENOMIC DNA]</scope>
    <source>
        <strain evidence="2">cv. AL8/78</strain>
    </source>
</reference>
<dbReference type="Pfam" id="PF20241">
    <property type="entry name" value="DUF6598"/>
    <property type="match status" value="1"/>
</dbReference>
<dbReference type="AlphaFoldDB" id="A0A453PKK8"/>